<dbReference type="Proteomes" id="UP000247609">
    <property type="component" value="Unassembled WGS sequence"/>
</dbReference>
<evidence type="ECO:0000259" key="4">
    <source>
        <dbReference type="PROSITE" id="PS50893"/>
    </source>
</evidence>
<dbReference type="SMART" id="SM00382">
    <property type="entry name" value="AAA"/>
    <property type="match status" value="1"/>
</dbReference>
<gene>
    <name evidence="5" type="ORF">CFR71_08450</name>
</gene>
<evidence type="ECO:0000256" key="1">
    <source>
        <dbReference type="ARBA" id="ARBA00022448"/>
    </source>
</evidence>
<dbReference type="InterPro" id="IPR003593">
    <property type="entry name" value="AAA+_ATPase"/>
</dbReference>
<protein>
    <submittedName>
        <fullName evidence="5">Sulfate ABC transporter ATP-binding protein</fullName>
    </submittedName>
</protein>
<dbReference type="EMBL" id="NOXG01000007">
    <property type="protein sequence ID" value="PYD75593.1"/>
    <property type="molecule type" value="Genomic_DNA"/>
</dbReference>
<dbReference type="FunFam" id="3.40.50.300:FF:000425">
    <property type="entry name" value="Probable ABC transporter, ATP-binding subunit"/>
    <property type="match status" value="1"/>
</dbReference>
<evidence type="ECO:0000256" key="3">
    <source>
        <dbReference type="ARBA" id="ARBA00022840"/>
    </source>
</evidence>
<dbReference type="InterPro" id="IPR017871">
    <property type="entry name" value="ABC_transporter-like_CS"/>
</dbReference>
<dbReference type="PANTHER" id="PTHR42781">
    <property type="entry name" value="SPERMIDINE/PUTRESCINE IMPORT ATP-BINDING PROTEIN POTA"/>
    <property type="match status" value="1"/>
</dbReference>
<dbReference type="AlphaFoldDB" id="A0A318QSB4"/>
<dbReference type="GO" id="GO:0016887">
    <property type="term" value="F:ATP hydrolysis activity"/>
    <property type="evidence" value="ECO:0007669"/>
    <property type="project" value="InterPro"/>
</dbReference>
<organism evidence="5 6">
    <name type="scientific">Novacetimonas pomaceti</name>
    <dbReference type="NCBI Taxonomy" id="2021998"/>
    <lineage>
        <taxon>Bacteria</taxon>
        <taxon>Pseudomonadati</taxon>
        <taxon>Pseudomonadota</taxon>
        <taxon>Alphaproteobacteria</taxon>
        <taxon>Acetobacterales</taxon>
        <taxon>Acetobacteraceae</taxon>
        <taxon>Novacetimonas</taxon>
    </lineage>
</organism>
<evidence type="ECO:0000313" key="6">
    <source>
        <dbReference type="Proteomes" id="UP000247609"/>
    </source>
</evidence>
<dbReference type="Pfam" id="PF00005">
    <property type="entry name" value="ABC_tran"/>
    <property type="match status" value="1"/>
</dbReference>
<dbReference type="InterPro" id="IPR027417">
    <property type="entry name" value="P-loop_NTPase"/>
</dbReference>
<accession>A0A318QSB4</accession>
<name>A0A318QSB4_9PROT</name>
<feature type="domain" description="ABC transporter" evidence="4">
    <location>
        <begin position="3"/>
        <end position="239"/>
    </location>
</feature>
<dbReference type="PANTHER" id="PTHR42781:SF4">
    <property type="entry name" value="SPERMIDINE_PUTRESCINE IMPORT ATP-BINDING PROTEIN POTA"/>
    <property type="match status" value="1"/>
</dbReference>
<dbReference type="GO" id="GO:0005524">
    <property type="term" value="F:ATP binding"/>
    <property type="evidence" value="ECO:0007669"/>
    <property type="project" value="UniProtKB-KW"/>
</dbReference>
<dbReference type="Gene3D" id="3.40.50.300">
    <property type="entry name" value="P-loop containing nucleotide triphosphate hydrolases"/>
    <property type="match status" value="1"/>
</dbReference>
<comment type="caution">
    <text evidence="5">The sequence shown here is derived from an EMBL/GenBank/DDBJ whole genome shotgun (WGS) entry which is preliminary data.</text>
</comment>
<dbReference type="InterPro" id="IPR050093">
    <property type="entry name" value="ABC_SmlMolc_Importer"/>
</dbReference>
<dbReference type="RefSeq" id="WP_110530058.1">
    <property type="nucleotide sequence ID" value="NZ_NOXG01000007.1"/>
</dbReference>
<keyword evidence="1" id="KW-0813">Transport</keyword>
<dbReference type="InterPro" id="IPR003439">
    <property type="entry name" value="ABC_transporter-like_ATP-bd"/>
</dbReference>
<evidence type="ECO:0000256" key="2">
    <source>
        <dbReference type="ARBA" id="ARBA00022741"/>
    </source>
</evidence>
<dbReference type="PROSITE" id="PS00211">
    <property type="entry name" value="ABC_TRANSPORTER_1"/>
    <property type="match status" value="1"/>
</dbReference>
<proteinExistence type="predicted"/>
<dbReference type="PROSITE" id="PS50893">
    <property type="entry name" value="ABC_TRANSPORTER_2"/>
    <property type="match status" value="1"/>
</dbReference>
<reference evidence="5 6" key="1">
    <citation type="submission" date="2017-07" db="EMBL/GenBank/DDBJ databases">
        <title>A draft genome sequence of Komagataeibacter sp. T5K1.</title>
        <authorList>
            <person name="Skraban J."/>
            <person name="Cleenwerck I."/>
            <person name="Vandamme P."/>
            <person name="Trcek J."/>
        </authorList>
    </citation>
    <scope>NUCLEOTIDE SEQUENCE [LARGE SCALE GENOMIC DNA]</scope>
    <source>
        <strain evidence="5 6">T5K1</strain>
    </source>
</reference>
<keyword evidence="3 5" id="KW-0067">ATP-binding</keyword>
<dbReference type="SUPFAM" id="SSF52540">
    <property type="entry name" value="P-loop containing nucleoside triphosphate hydrolases"/>
    <property type="match status" value="1"/>
</dbReference>
<sequence>MSVRLEHLTRRVARHGRPIVDDVSLEVADGSFTALLGPSGAGKTSLLRIIAGLDAHCDGRVFINARRVDMMEARSRNIGFVFQNYALFDHMTVARNIGFGLSIRPRALRPDRAGIAARVDELLELMHLPGMGGRYPHELSGGQRQRVALARALATGPGVLLLDEPFGALDPLVRRRIRGWLRDLHDRLGLTTILVTHDRHEACELADSIALMRDGRIVQAGSPQHLLDTPATPFAMEFMGEVTRLAGRVVGGRFVADLPDVRPVVAGGPDGVAELLVRAGDVRLLPGQGAATAWLRQAHGPIGTFDVMSGPDTIRIDAVIPPGDGRIIVNCALDVSVGRVARDGQWLGAADVPAPSGSACVARA</sequence>
<evidence type="ECO:0000313" key="5">
    <source>
        <dbReference type="EMBL" id="PYD75593.1"/>
    </source>
</evidence>
<dbReference type="GO" id="GO:0015697">
    <property type="term" value="P:quaternary ammonium group transport"/>
    <property type="evidence" value="ECO:0007669"/>
    <property type="project" value="UniProtKB-ARBA"/>
</dbReference>
<keyword evidence="2" id="KW-0547">Nucleotide-binding</keyword>